<sequence length="193" mass="21757">MIHLYVQNHSQLISQNDIFILTINHPSLIMNNMKEISKIKTTFLKVALVPVIAFILFFFVVLTQGLISSYSDHDIYFVKILFYLALYIAAALSLVVTIFVYRILLLIERGTAFTEPALKIISTIKKLSFATFFVLLGILPMTYHIIEVIHAPVIMVIGVAISVTPFIVAIFIATIEKLLQSVIQIKSENDLTV</sequence>
<dbReference type="EMBL" id="JARPXR010000003">
    <property type="protein sequence ID" value="MDT2583119.1"/>
    <property type="molecule type" value="Genomic_DNA"/>
</dbReference>
<keyword evidence="1" id="KW-0812">Transmembrane</keyword>
<feature type="transmembrane region" description="Helical" evidence="1">
    <location>
        <begin position="43"/>
        <end position="68"/>
    </location>
</feature>
<dbReference type="AlphaFoldDB" id="A0AAJ2ITU8"/>
<dbReference type="Proteomes" id="UP001262817">
    <property type="component" value="Unassembled WGS sequence"/>
</dbReference>
<dbReference type="RefSeq" id="WP_242520613.1">
    <property type="nucleotide sequence ID" value="NZ_CP045924.1"/>
</dbReference>
<evidence type="ECO:0000256" key="1">
    <source>
        <dbReference type="SAM" id="Phobius"/>
    </source>
</evidence>
<feature type="transmembrane region" description="Helical" evidence="1">
    <location>
        <begin position="127"/>
        <end position="146"/>
    </location>
</feature>
<proteinExistence type="predicted"/>
<feature type="transmembrane region" description="Helical" evidence="1">
    <location>
        <begin position="152"/>
        <end position="175"/>
    </location>
</feature>
<dbReference type="InterPro" id="IPR021354">
    <property type="entry name" value="DUF2975"/>
</dbReference>
<reference evidence="2" key="1">
    <citation type="submission" date="2023-03" db="EMBL/GenBank/DDBJ databases">
        <authorList>
            <person name="Shen W."/>
            <person name="Cai J."/>
        </authorList>
    </citation>
    <scope>NUCLEOTIDE SEQUENCE</scope>
    <source>
        <strain evidence="2">P86-2</strain>
    </source>
</reference>
<organism evidence="2 3">
    <name type="scientific">Lactococcus petauri</name>
    <dbReference type="NCBI Taxonomy" id="1940789"/>
    <lineage>
        <taxon>Bacteria</taxon>
        <taxon>Bacillati</taxon>
        <taxon>Bacillota</taxon>
        <taxon>Bacilli</taxon>
        <taxon>Lactobacillales</taxon>
        <taxon>Streptococcaceae</taxon>
        <taxon>Lactococcus</taxon>
    </lineage>
</organism>
<keyword evidence="1" id="KW-0472">Membrane</keyword>
<evidence type="ECO:0000313" key="2">
    <source>
        <dbReference type="EMBL" id="MDT2583119.1"/>
    </source>
</evidence>
<keyword evidence="1" id="KW-1133">Transmembrane helix</keyword>
<comment type="caution">
    <text evidence="2">The sequence shown here is derived from an EMBL/GenBank/DDBJ whole genome shotgun (WGS) entry which is preliminary data.</text>
</comment>
<name>A0AAJ2ITU8_9LACT</name>
<protein>
    <submittedName>
        <fullName evidence="2">DUF2975 domain-containing protein</fullName>
    </submittedName>
</protein>
<evidence type="ECO:0000313" key="3">
    <source>
        <dbReference type="Proteomes" id="UP001262817"/>
    </source>
</evidence>
<gene>
    <name evidence="2" type="ORF">P7D17_03160</name>
</gene>
<feature type="transmembrane region" description="Helical" evidence="1">
    <location>
        <begin position="80"/>
        <end position="107"/>
    </location>
</feature>
<dbReference type="Pfam" id="PF11188">
    <property type="entry name" value="DUF2975"/>
    <property type="match status" value="1"/>
</dbReference>
<accession>A0AAJ2ITU8</accession>